<accession>X1RXY6</accession>
<evidence type="ECO:0008006" key="2">
    <source>
        <dbReference type="Google" id="ProtNLM"/>
    </source>
</evidence>
<name>X1RXY6_9ZZZZ</name>
<evidence type="ECO:0000313" key="1">
    <source>
        <dbReference type="EMBL" id="GAI85503.1"/>
    </source>
</evidence>
<gene>
    <name evidence="1" type="ORF">S12H4_23621</name>
</gene>
<reference evidence="1" key="1">
    <citation type="journal article" date="2014" name="Front. Microbiol.">
        <title>High frequency of phylogenetically diverse reductive dehalogenase-homologous genes in deep subseafloor sedimentary metagenomes.</title>
        <authorList>
            <person name="Kawai M."/>
            <person name="Futagami T."/>
            <person name="Toyoda A."/>
            <person name="Takaki Y."/>
            <person name="Nishi S."/>
            <person name="Hori S."/>
            <person name="Arai W."/>
            <person name="Tsubouchi T."/>
            <person name="Morono Y."/>
            <person name="Uchiyama I."/>
            <person name="Ito T."/>
            <person name="Fujiyama A."/>
            <person name="Inagaki F."/>
            <person name="Takami H."/>
        </authorList>
    </citation>
    <scope>NUCLEOTIDE SEQUENCE</scope>
    <source>
        <strain evidence="1">Expedition CK06-06</strain>
    </source>
</reference>
<comment type="caution">
    <text evidence="1">The sequence shown here is derived from an EMBL/GenBank/DDBJ whole genome shotgun (WGS) entry which is preliminary data.</text>
</comment>
<dbReference type="EMBL" id="BARW01012593">
    <property type="protein sequence ID" value="GAI85503.1"/>
    <property type="molecule type" value="Genomic_DNA"/>
</dbReference>
<proteinExistence type="predicted"/>
<protein>
    <recommendedName>
        <fullName evidence="2">Ribbon-helix-helix protein CopG domain-containing protein</fullName>
    </recommendedName>
</protein>
<sequence>MAKPKRLSKEGFHVRFAKEDIDWIRQEASYRRLAPTHLIRMAVFDWFRDNAQTKEPQIKDKEKLK</sequence>
<organism evidence="1">
    <name type="scientific">marine sediment metagenome</name>
    <dbReference type="NCBI Taxonomy" id="412755"/>
    <lineage>
        <taxon>unclassified sequences</taxon>
        <taxon>metagenomes</taxon>
        <taxon>ecological metagenomes</taxon>
    </lineage>
</organism>
<feature type="non-terminal residue" evidence="1">
    <location>
        <position position="65"/>
    </location>
</feature>
<dbReference type="AlphaFoldDB" id="X1RXY6"/>